<reference evidence="5" key="1">
    <citation type="submission" date="2023-03" db="EMBL/GenBank/DDBJ databases">
        <authorList>
            <person name="Steffen K."/>
            <person name="Cardenas P."/>
        </authorList>
    </citation>
    <scope>NUCLEOTIDE SEQUENCE</scope>
</reference>
<gene>
    <name evidence="5" type="ORF">GBAR_LOCUS8755</name>
</gene>
<dbReference type="InterPro" id="IPR050134">
    <property type="entry name" value="NAD-dep_sirtuin_deacylases"/>
</dbReference>
<dbReference type="GO" id="GO:0070403">
    <property type="term" value="F:NAD+ binding"/>
    <property type="evidence" value="ECO:0007669"/>
    <property type="project" value="InterPro"/>
</dbReference>
<feature type="active site" description="Proton acceptor" evidence="3">
    <location>
        <position position="116"/>
    </location>
</feature>
<dbReference type="SUPFAM" id="SSF52467">
    <property type="entry name" value="DHS-like NAD/FAD-binding domain"/>
    <property type="match status" value="1"/>
</dbReference>
<feature type="binding site" evidence="3">
    <location>
        <position position="145"/>
    </location>
    <ligand>
        <name>Zn(2+)</name>
        <dbReference type="ChEBI" id="CHEBI:29105"/>
    </ligand>
</feature>
<dbReference type="InterPro" id="IPR003000">
    <property type="entry name" value="Sirtuin"/>
</dbReference>
<keyword evidence="1" id="KW-0808">Transferase</keyword>
<feature type="binding site" evidence="3">
    <location>
        <position position="127"/>
    </location>
    <ligand>
        <name>Zn(2+)</name>
        <dbReference type="ChEBI" id="CHEBI:29105"/>
    </ligand>
</feature>
<dbReference type="EMBL" id="CASHTH010001308">
    <property type="protein sequence ID" value="CAI8013906.1"/>
    <property type="molecule type" value="Genomic_DNA"/>
</dbReference>
<dbReference type="GO" id="GO:0017136">
    <property type="term" value="F:histone deacetylase activity, NAD-dependent"/>
    <property type="evidence" value="ECO:0007669"/>
    <property type="project" value="TreeGrafter"/>
</dbReference>
<evidence type="ECO:0000256" key="3">
    <source>
        <dbReference type="PROSITE-ProRule" id="PRU00236"/>
    </source>
</evidence>
<proteinExistence type="predicted"/>
<evidence type="ECO:0000313" key="5">
    <source>
        <dbReference type="EMBL" id="CAI8013906.1"/>
    </source>
</evidence>
<dbReference type="InterPro" id="IPR026591">
    <property type="entry name" value="Sirtuin_cat_small_dom_sf"/>
</dbReference>
<accession>A0AA35RNW1</accession>
<keyword evidence="3" id="KW-0862">Zinc</keyword>
<evidence type="ECO:0000313" key="6">
    <source>
        <dbReference type="Proteomes" id="UP001174909"/>
    </source>
</evidence>
<dbReference type="Gene3D" id="3.40.50.1220">
    <property type="entry name" value="TPP-binding domain"/>
    <property type="match status" value="1"/>
</dbReference>
<dbReference type="GO" id="GO:0046872">
    <property type="term" value="F:metal ion binding"/>
    <property type="evidence" value="ECO:0007669"/>
    <property type="project" value="UniProtKB-KW"/>
</dbReference>
<comment type="caution">
    <text evidence="5">The sequence shown here is derived from an EMBL/GenBank/DDBJ whole genome shotgun (WGS) entry which is preliminary data.</text>
</comment>
<keyword evidence="2" id="KW-0520">NAD</keyword>
<evidence type="ECO:0000256" key="1">
    <source>
        <dbReference type="ARBA" id="ARBA00022679"/>
    </source>
</evidence>
<evidence type="ECO:0000259" key="4">
    <source>
        <dbReference type="PROSITE" id="PS50305"/>
    </source>
</evidence>
<dbReference type="PROSITE" id="PS50305">
    <property type="entry name" value="SIRTUIN"/>
    <property type="match status" value="1"/>
</dbReference>
<feature type="non-terminal residue" evidence="5">
    <location>
        <position position="1"/>
    </location>
</feature>
<keyword evidence="3" id="KW-0479">Metal-binding</keyword>
<dbReference type="CDD" id="cd01407">
    <property type="entry name" value="SIR2-fam"/>
    <property type="match status" value="1"/>
</dbReference>
<protein>
    <submittedName>
        <fullName evidence="5">NAD-dependent protein deacylase</fullName>
    </submittedName>
</protein>
<dbReference type="AlphaFoldDB" id="A0AA35RNW1"/>
<feature type="domain" description="Deacetylase sirtuin-type" evidence="4">
    <location>
        <begin position="1"/>
        <end position="241"/>
    </location>
</feature>
<dbReference type="NCBIfam" id="NF001753">
    <property type="entry name" value="PRK00481.1-3"/>
    <property type="match status" value="1"/>
</dbReference>
<feature type="binding site" evidence="3">
    <location>
        <position position="148"/>
    </location>
    <ligand>
        <name>Zn(2+)</name>
        <dbReference type="ChEBI" id="CHEBI:29105"/>
    </ligand>
</feature>
<feature type="binding site" evidence="3">
    <location>
        <position position="124"/>
    </location>
    <ligand>
        <name>Zn(2+)</name>
        <dbReference type="ChEBI" id="CHEBI:29105"/>
    </ligand>
</feature>
<dbReference type="PANTHER" id="PTHR11085">
    <property type="entry name" value="NAD-DEPENDENT PROTEIN DEACYLASE SIRTUIN-5, MITOCHONDRIAL-RELATED"/>
    <property type="match status" value="1"/>
</dbReference>
<dbReference type="PANTHER" id="PTHR11085:SF10">
    <property type="entry name" value="NAD-DEPENDENT PROTEIN DEACYLASE SIRTUIN-5, MITOCHONDRIAL-RELATED"/>
    <property type="match status" value="1"/>
</dbReference>
<sequence>AIEAAAEIVRNSNYLVALVGAGLSAESGIPTFRGAGGLWTRLGEPSWNGYQDLLKDPVGWWRNQTEFRAAIDAAEPNAGHIALVSLERMDILKMTITQNVDNLHVRAGSTRLIEIHGNRTKVRCIVCESRWLREAFDYEDLPPACPECGGLVKGDTVMFGEPIPPRVLEACFNATDKCDCMIVCGTSATVYPAASFPQAVAERGGFVIEANPNPTRLSEIADVVLKGPTGITLPRLVDRLR</sequence>
<dbReference type="Proteomes" id="UP001174909">
    <property type="component" value="Unassembled WGS sequence"/>
</dbReference>
<name>A0AA35RNW1_GEOBA</name>
<dbReference type="Pfam" id="PF02146">
    <property type="entry name" value="SIR2"/>
    <property type="match status" value="1"/>
</dbReference>
<dbReference type="Gene3D" id="3.30.1600.10">
    <property type="entry name" value="SIR2/SIRT2 'Small Domain"/>
    <property type="match status" value="1"/>
</dbReference>
<dbReference type="InterPro" id="IPR029035">
    <property type="entry name" value="DHS-like_NAD/FAD-binding_dom"/>
</dbReference>
<organism evidence="5 6">
    <name type="scientific">Geodia barretti</name>
    <name type="common">Barrett's horny sponge</name>
    <dbReference type="NCBI Taxonomy" id="519541"/>
    <lineage>
        <taxon>Eukaryota</taxon>
        <taxon>Metazoa</taxon>
        <taxon>Porifera</taxon>
        <taxon>Demospongiae</taxon>
        <taxon>Heteroscleromorpha</taxon>
        <taxon>Tetractinellida</taxon>
        <taxon>Astrophorina</taxon>
        <taxon>Geodiidae</taxon>
        <taxon>Geodia</taxon>
    </lineage>
</organism>
<keyword evidence="6" id="KW-1185">Reference proteome</keyword>
<evidence type="ECO:0000256" key="2">
    <source>
        <dbReference type="ARBA" id="ARBA00023027"/>
    </source>
</evidence>
<dbReference type="InterPro" id="IPR026590">
    <property type="entry name" value="Ssirtuin_cat_dom"/>
</dbReference>